<dbReference type="OrthoDB" id="10035668at2759"/>
<evidence type="ECO:0000313" key="2">
    <source>
        <dbReference type="Proteomes" id="UP000691718"/>
    </source>
</evidence>
<protein>
    <submittedName>
        <fullName evidence="1">(apollo) hypothetical protein</fullName>
    </submittedName>
</protein>
<organism evidence="1 2">
    <name type="scientific">Parnassius apollo</name>
    <name type="common">Apollo butterfly</name>
    <name type="synonym">Papilio apollo</name>
    <dbReference type="NCBI Taxonomy" id="110799"/>
    <lineage>
        <taxon>Eukaryota</taxon>
        <taxon>Metazoa</taxon>
        <taxon>Ecdysozoa</taxon>
        <taxon>Arthropoda</taxon>
        <taxon>Hexapoda</taxon>
        <taxon>Insecta</taxon>
        <taxon>Pterygota</taxon>
        <taxon>Neoptera</taxon>
        <taxon>Endopterygota</taxon>
        <taxon>Lepidoptera</taxon>
        <taxon>Glossata</taxon>
        <taxon>Ditrysia</taxon>
        <taxon>Papilionoidea</taxon>
        <taxon>Papilionidae</taxon>
        <taxon>Parnassiinae</taxon>
        <taxon>Parnassini</taxon>
        <taxon>Parnassius</taxon>
        <taxon>Parnassius</taxon>
    </lineage>
</organism>
<gene>
    <name evidence="1" type="ORF">PAPOLLO_LOCUS8623</name>
</gene>
<proteinExistence type="predicted"/>
<dbReference type="Proteomes" id="UP000691718">
    <property type="component" value="Unassembled WGS sequence"/>
</dbReference>
<dbReference type="AlphaFoldDB" id="A0A8S3WPA4"/>
<accession>A0A8S3WPA4</accession>
<evidence type="ECO:0000313" key="1">
    <source>
        <dbReference type="EMBL" id="CAG4972592.1"/>
    </source>
</evidence>
<name>A0A8S3WPA4_PARAO</name>
<keyword evidence="2" id="KW-1185">Reference proteome</keyword>
<comment type="caution">
    <text evidence="1">The sequence shown here is derived from an EMBL/GenBank/DDBJ whole genome shotgun (WGS) entry which is preliminary data.</text>
</comment>
<dbReference type="EMBL" id="CAJQZP010000615">
    <property type="protein sequence ID" value="CAG4972592.1"/>
    <property type="molecule type" value="Genomic_DNA"/>
</dbReference>
<sequence>MPRNYIRKSLRATSYTPEDVAKAVEKVKRKELTLYGAAKFYKISIATLHIGFNKKTGVKSDTLGRPPVFDHETETRLANGLKVLEKWGFGLSRKEVILLVERYIRLNKIHTPFKDPEPDWFTNFRKRHRLSLKKAQFLEHSRKNNTNPFDYR</sequence>
<reference evidence="1" key="1">
    <citation type="submission" date="2021-04" db="EMBL/GenBank/DDBJ databases">
        <authorList>
            <person name="Tunstrom K."/>
        </authorList>
    </citation>
    <scope>NUCLEOTIDE SEQUENCE</scope>
</reference>